<name>A0A8S3RP92_MYTED</name>
<dbReference type="PANTHER" id="PTHR34605">
    <property type="entry name" value="PHAGE_INTEGRASE DOMAIN-CONTAINING PROTEIN"/>
    <property type="match status" value="1"/>
</dbReference>
<dbReference type="InterPro" id="IPR010998">
    <property type="entry name" value="Integrase_recombinase_N"/>
</dbReference>
<dbReference type="SUPFAM" id="SSF47823">
    <property type="entry name" value="lambda integrase-like, N-terminal domain"/>
    <property type="match status" value="1"/>
</dbReference>
<dbReference type="AlphaFoldDB" id="A0A8S3RP92"/>
<comment type="caution">
    <text evidence="4">The sequence shown here is derived from an EMBL/GenBank/DDBJ whole genome shotgun (WGS) entry which is preliminary data.</text>
</comment>
<accession>A0A8S3RP92</accession>
<dbReference type="EMBL" id="CAJPWZ010001259">
    <property type="protein sequence ID" value="CAG2211367.1"/>
    <property type="molecule type" value="Genomic_DNA"/>
</dbReference>
<protein>
    <submittedName>
        <fullName evidence="4">Uncharacterized protein</fullName>
    </submittedName>
</protein>
<dbReference type="Gene3D" id="1.10.443.10">
    <property type="entry name" value="Intergrase catalytic core"/>
    <property type="match status" value="1"/>
</dbReference>
<dbReference type="SUPFAM" id="SSF56349">
    <property type="entry name" value="DNA breaking-rejoining enzymes"/>
    <property type="match status" value="1"/>
</dbReference>
<dbReference type="OrthoDB" id="6153303at2759"/>
<sequence>MDSDTPHEEISLRTVLDAVNRQKQDIEVLVDTKISEKINSLRDEIHGTNQSMKSQVKKLKSDSQYKWRSEGNKIQFNYNTENLEDLTQAIWAIDNGKVDYARDIVASCTDRLKHRNKLIKIADTSDGGWDTARQYEANPIASDSEDESKIIRAENRAIRKKKVRANQQLNSSRFLPPLALASTLNSPFEGASRLGMEVSRMPRTSTLENLNGDHASTVGRTNTGELTAPSKTTRQQHQTKETSFVKDEYNFDISSLDNESAQNFTHDYYEYEQDGTDIIVKGRLKENIQFWIDIGAYDYIIDTIRDGYKIPFYSIPRLTYLFNNLSALKNSDFVHTAIQDLLHRGLIVQCDQRPFVVNPLTVSVQSNLKKRLILDLRAAYESEINFLPPALHTNVDVLMDLLCESKADSTVKTYHAGFIRWKKWAVHNGISRCDILPAKSLHVALYLSSLVQNSHTASPVISAFYSIQWAHHMIGQTSPTENLVVKNVLEGAKCRLSTRIEKKEPVTPEILSKMYSSSFKEYNVMSQRFICACLLAYSGFLRVSELLNIRRCDIIFELGYISIFIPKSKTDIYRDGNSVVIACMDSDMCPVKNLKLYLLWADISPESEEFIFRNLTKFKDRYVLRKENKPLSYTHVEINEAVEIGDDNPNPRIKSACGTSFPRERSLLYLSLLLSRSFKE</sequence>
<dbReference type="Proteomes" id="UP000683360">
    <property type="component" value="Unassembled WGS sequence"/>
</dbReference>
<evidence type="ECO:0000313" key="5">
    <source>
        <dbReference type="Proteomes" id="UP000683360"/>
    </source>
</evidence>
<feature type="compositionally biased region" description="Polar residues" evidence="3">
    <location>
        <begin position="218"/>
        <end position="236"/>
    </location>
</feature>
<evidence type="ECO:0000256" key="2">
    <source>
        <dbReference type="ARBA" id="ARBA00023172"/>
    </source>
</evidence>
<dbReference type="InterPro" id="IPR013762">
    <property type="entry name" value="Integrase-like_cat_sf"/>
</dbReference>
<dbReference type="InterPro" id="IPR052925">
    <property type="entry name" value="Phage_Integrase-like_Recomb"/>
</dbReference>
<feature type="region of interest" description="Disordered" evidence="3">
    <location>
        <begin position="207"/>
        <end position="241"/>
    </location>
</feature>
<keyword evidence="1" id="KW-0238">DNA-binding</keyword>
<dbReference type="GO" id="GO:0006310">
    <property type="term" value="P:DNA recombination"/>
    <property type="evidence" value="ECO:0007669"/>
    <property type="project" value="UniProtKB-KW"/>
</dbReference>
<evidence type="ECO:0000256" key="3">
    <source>
        <dbReference type="SAM" id="MobiDB-lite"/>
    </source>
</evidence>
<organism evidence="4 5">
    <name type="scientific">Mytilus edulis</name>
    <name type="common">Blue mussel</name>
    <dbReference type="NCBI Taxonomy" id="6550"/>
    <lineage>
        <taxon>Eukaryota</taxon>
        <taxon>Metazoa</taxon>
        <taxon>Spiralia</taxon>
        <taxon>Lophotrochozoa</taxon>
        <taxon>Mollusca</taxon>
        <taxon>Bivalvia</taxon>
        <taxon>Autobranchia</taxon>
        <taxon>Pteriomorphia</taxon>
        <taxon>Mytilida</taxon>
        <taxon>Mytiloidea</taxon>
        <taxon>Mytilidae</taxon>
        <taxon>Mytilinae</taxon>
        <taxon>Mytilus</taxon>
    </lineage>
</organism>
<dbReference type="GO" id="GO:0003677">
    <property type="term" value="F:DNA binding"/>
    <property type="evidence" value="ECO:0007669"/>
    <property type="project" value="UniProtKB-KW"/>
</dbReference>
<proteinExistence type="predicted"/>
<dbReference type="InterPro" id="IPR011010">
    <property type="entry name" value="DNA_brk_join_enz"/>
</dbReference>
<evidence type="ECO:0000256" key="1">
    <source>
        <dbReference type="ARBA" id="ARBA00023125"/>
    </source>
</evidence>
<reference evidence="4" key="1">
    <citation type="submission" date="2021-03" db="EMBL/GenBank/DDBJ databases">
        <authorList>
            <person name="Bekaert M."/>
        </authorList>
    </citation>
    <scope>NUCLEOTIDE SEQUENCE</scope>
</reference>
<evidence type="ECO:0000313" key="4">
    <source>
        <dbReference type="EMBL" id="CAG2211367.1"/>
    </source>
</evidence>
<keyword evidence="2" id="KW-0233">DNA recombination</keyword>
<dbReference type="GO" id="GO:0015074">
    <property type="term" value="P:DNA integration"/>
    <property type="evidence" value="ECO:0007669"/>
    <property type="project" value="InterPro"/>
</dbReference>
<dbReference type="PANTHER" id="PTHR34605:SF6">
    <property type="entry name" value="TYR RECOMBINASE DOMAIN-CONTAINING PROTEIN"/>
    <property type="match status" value="1"/>
</dbReference>
<dbReference type="Gene3D" id="1.10.150.130">
    <property type="match status" value="1"/>
</dbReference>
<gene>
    <name evidence="4" type="ORF">MEDL_25412</name>
</gene>
<keyword evidence="5" id="KW-1185">Reference proteome</keyword>